<proteinExistence type="predicted"/>
<organism evidence="2 3">
    <name type="scientific">Corynebacterium lemuris</name>
    <dbReference type="NCBI Taxonomy" id="1859292"/>
    <lineage>
        <taxon>Bacteria</taxon>
        <taxon>Bacillati</taxon>
        <taxon>Actinomycetota</taxon>
        <taxon>Actinomycetes</taxon>
        <taxon>Mycobacteriales</taxon>
        <taxon>Corynebacteriaceae</taxon>
        <taxon>Corynebacterium</taxon>
    </lineage>
</organism>
<dbReference type="EMBL" id="JANWTC010000009">
    <property type="protein sequence ID" value="MCS5480289.1"/>
    <property type="molecule type" value="Genomic_DNA"/>
</dbReference>
<dbReference type="SUPFAM" id="SSF58113">
    <property type="entry name" value="Apolipoprotein A-I"/>
    <property type="match status" value="1"/>
</dbReference>
<evidence type="ECO:0000256" key="1">
    <source>
        <dbReference type="SAM" id="MobiDB-lite"/>
    </source>
</evidence>
<accession>A0ABT2G289</accession>
<evidence type="ECO:0000313" key="2">
    <source>
        <dbReference type="EMBL" id="MCS5480289.1"/>
    </source>
</evidence>
<protein>
    <submittedName>
        <fullName evidence="2">DUF3618 domain-containing protein</fullName>
    </submittedName>
</protein>
<dbReference type="RefSeq" id="WP_259428351.1">
    <property type="nucleotide sequence ID" value="NZ_JANWTC010000009.1"/>
</dbReference>
<name>A0ABT2G289_9CORY</name>
<keyword evidence="3" id="KW-1185">Reference proteome</keyword>
<dbReference type="Proteomes" id="UP001205965">
    <property type="component" value="Unassembled WGS sequence"/>
</dbReference>
<feature type="compositionally biased region" description="Basic and acidic residues" evidence="1">
    <location>
        <begin position="158"/>
        <end position="200"/>
    </location>
</feature>
<dbReference type="Pfam" id="PF12277">
    <property type="entry name" value="DUF3618"/>
    <property type="match status" value="1"/>
</dbReference>
<gene>
    <name evidence="2" type="ORF">NYP18_11550</name>
</gene>
<sequence length="200" mass="21842">MSNNPDEIRADIERTRGNLGRDVDALAEKVDPGRVVDRQTDRLKSRWRDMRESVFGSDDDDYHSGEQGRAAQLAEDAGEAVREAPDTIRRRTRGNPLAAGAIALAAGWLVGSLLPASRPEQQAASAVKDKAQPLVEDAKSVAQEMGEALQPQAEQAAEDVRQSAREGVDRVRGEGQQHVDDVREDARHAAENVRDTARDS</sequence>
<reference evidence="2 3" key="1">
    <citation type="submission" date="2022-08" db="EMBL/GenBank/DDBJ databases">
        <title>YIM 101645 draft genome.</title>
        <authorList>
            <person name="Chen X."/>
        </authorList>
    </citation>
    <scope>NUCLEOTIDE SEQUENCE [LARGE SCALE GENOMIC DNA]</scope>
    <source>
        <strain evidence="2 3">YIM 101645</strain>
    </source>
</reference>
<evidence type="ECO:0000313" key="3">
    <source>
        <dbReference type="Proteomes" id="UP001205965"/>
    </source>
</evidence>
<comment type="caution">
    <text evidence="2">The sequence shown here is derived from an EMBL/GenBank/DDBJ whole genome shotgun (WGS) entry which is preliminary data.</text>
</comment>
<dbReference type="Gene3D" id="1.10.287.700">
    <property type="entry name" value="Helix hairpin bin"/>
    <property type="match status" value="1"/>
</dbReference>
<dbReference type="InterPro" id="IPR022062">
    <property type="entry name" value="DUF3618"/>
</dbReference>
<feature type="region of interest" description="Disordered" evidence="1">
    <location>
        <begin position="54"/>
        <end position="83"/>
    </location>
</feature>
<feature type="region of interest" description="Disordered" evidence="1">
    <location>
        <begin position="141"/>
        <end position="200"/>
    </location>
</feature>